<feature type="compositionally biased region" description="Basic residues" evidence="1">
    <location>
        <begin position="515"/>
        <end position="527"/>
    </location>
</feature>
<evidence type="ECO:0000313" key="2">
    <source>
        <dbReference type="EMBL" id="KAJ6235232.1"/>
    </source>
</evidence>
<gene>
    <name evidence="2" type="ORF">M0813_03916</name>
</gene>
<accession>A0ABQ8XTD6</accession>
<feature type="region of interest" description="Disordered" evidence="1">
    <location>
        <begin position="356"/>
        <end position="527"/>
    </location>
</feature>
<dbReference type="EMBL" id="JAOAOG010000264">
    <property type="protein sequence ID" value="KAJ6235232.1"/>
    <property type="molecule type" value="Genomic_DNA"/>
</dbReference>
<feature type="compositionally biased region" description="Basic residues" evidence="1">
    <location>
        <begin position="383"/>
        <end position="408"/>
    </location>
</feature>
<protein>
    <submittedName>
        <fullName evidence="2">Uncharacterized protein</fullName>
    </submittedName>
</protein>
<feature type="compositionally biased region" description="Basic and acidic residues" evidence="1">
    <location>
        <begin position="455"/>
        <end position="476"/>
    </location>
</feature>
<evidence type="ECO:0000313" key="3">
    <source>
        <dbReference type="Proteomes" id="UP001150062"/>
    </source>
</evidence>
<feature type="compositionally biased region" description="Basic and acidic residues" evidence="1">
    <location>
        <begin position="502"/>
        <end position="514"/>
    </location>
</feature>
<dbReference type="Proteomes" id="UP001150062">
    <property type="component" value="Unassembled WGS sequence"/>
</dbReference>
<feature type="compositionally biased region" description="Basic and acidic residues" evidence="1">
    <location>
        <begin position="356"/>
        <end position="365"/>
    </location>
</feature>
<feature type="compositionally biased region" description="Basic residues" evidence="1">
    <location>
        <begin position="477"/>
        <end position="501"/>
    </location>
</feature>
<feature type="compositionally biased region" description="Basic residues" evidence="1">
    <location>
        <begin position="366"/>
        <end position="376"/>
    </location>
</feature>
<proteinExistence type="predicted"/>
<sequence>MTLEFYPLLWDFGEYLDSHVLPKELFRADHQAKKFVSRCFPESLSNSPQLNRYLELIQRMFIQNGAFICPTTKKSSKKSNTLLCKKFYLSEVWSDILRKDTFDSDFSLSDTDSEIDSDFEKYFESESKLKYPKSSSKKYQNKKLSTKNHPIKKSIENTRANRTIGVLGFRLMKLLQTRPHSRENLAEKTEFSKQRVCTVLSIYKLLNLVVEDPKENVLYWNSEQSLLIPDLQKYLKSLILARNYKRKLAKKVLFLSKKLREKYQKKKIYQSRCDDLIGLVQKKVCQSSNTNTIDLKFKDYPKNLLPKIQKIKNKLEQFKKKRVHFTKVGSKKKSKKFSTKALNKSLTEAKCKSQGKFKGEWDGKGKSKSKIISKSKTKSEKKNKIKMKIMNKNKNNHKSKSMKKKKINKLFSDKKLKKGKSFSGHKLYQKHSKSFQDYSELRNKKNGKKKKRDKKYKEKRFGRQNFDQENKKEKLYYKKKKKKNKNKNTLKKKKKRKKLKLKKDLGKKDKDQQKSRKKVQLNKYPKKRKTLKKYYDHDFNSDPFSDSFSDSLTESFTGSLTDFFTESFTDSLANSFSDSLSDIQFSALTKKTVQCDDFEDSEESLPFEASNLKIDQDQLINNSKVNQKELKETKLIQNNTNNKIINVKVKNENENGNGKGNNYTDADDCEYIYKFDSDEDTDQVDVIVDIFLDEKLDQNHQLAKMLQNETYPHEQLKNGPSPMCSVDSIYALSDTELIEGYDPESGLYCSDLFESSVTTFYTVSNKYEKGDCYNKEDEQNDNNSANKNKNLVFHSFNYDTKEEENDFSLDSSLDNFFFENPIINDKKKLHSTTPSIEWENESENDFKRNLNEEISDIGKFV</sequence>
<organism evidence="2 3">
    <name type="scientific">Anaeramoeba flamelloides</name>
    <dbReference type="NCBI Taxonomy" id="1746091"/>
    <lineage>
        <taxon>Eukaryota</taxon>
        <taxon>Metamonada</taxon>
        <taxon>Anaeramoebidae</taxon>
        <taxon>Anaeramoeba</taxon>
    </lineage>
</organism>
<keyword evidence="3" id="KW-1185">Reference proteome</keyword>
<reference evidence="2" key="1">
    <citation type="submission" date="2022-08" db="EMBL/GenBank/DDBJ databases">
        <title>Novel sulfate-reducing endosymbionts in the free-living metamonad Anaeramoeba.</title>
        <authorList>
            <person name="Jerlstrom-Hultqvist J."/>
            <person name="Cepicka I."/>
            <person name="Gallot-Lavallee L."/>
            <person name="Salas-Leiva D."/>
            <person name="Curtis B.A."/>
            <person name="Zahonova K."/>
            <person name="Pipaliya S."/>
            <person name="Dacks J."/>
            <person name="Roger A.J."/>
        </authorList>
    </citation>
    <scope>NUCLEOTIDE SEQUENCE</scope>
    <source>
        <strain evidence="2">Schooner1</strain>
    </source>
</reference>
<feature type="compositionally biased region" description="Basic residues" evidence="1">
    <location>
        <begin position="444"/>
        <end position="454"/>
    </location>
</feature>
<name>A0ABQ8XTD6_9EUKA</name>
<evidence type="ECO:0000256" key="1">
    <source>
        <dbReference type="SAM" id="MobiDB-lite"/>
    </source>
</evidence>
<comment type="caution">
    <text evidence="2">The sequence shown here is derived from an EMBL/GenBank/DDBJ whole genome shotgun (WGS) entry which is preliminary data.</text>
</comment>